<protein>
    <submittedName>
        <fullName evidence="1">Uncharacterized protein</fullName>
    </submittedName>
</protein>
<evidence type="ECO:0000313" key="2">
    <source>
        <dbReference type="Proteomes" id="UP001234178"/>
    </source>
</evidence>
<evidence type="ECO:0000313" key="1">
    <source>
        <dbReference type="EMBL" id="KAK4023878.1"/>
    </source>
</evidence>
<name>A0ABR0AFW3_9CRUS</name>
<proteinExistence type="predicted"/>
<organism evidence="1 2">
    <name type="scientific">Daphnia magna</name>
    <dbReference type="NCBI Taxonomy" id="35525"/>
    <lineage>
        <taxon>Eukaryota</taxon>
        <taxon>Metazoa</taxon>
        <taxon>Ecdysozoa</taxon>
        <taxon>Arthropoda</taxon>
        <taxon>Crustacea</taxon>
        <taxon>Branchiopoda</taxon>
        <taxon>Diplostraca</taxon>
        <taxon>Cladocera</taxon>
        <taxon>Anomopoda</taxon>
        <taxon>Daphniidae</taxon>
        <taxon>Daphnia</taxon>
    </lineage>
</organism>
<comment type="caution">
    <text evidence="1">The sequence shown here is derived from an EMBL/GenBank/DDBJ whole genome shotgun (WGS) entry which is preliminary data.</text>
</comment>
<keyword evidence="2" id="KW-1185">Reference proteome</keyword>
<gene>
    <name evidence="1" type="ORF">OUZ56_009272</name>
</gene>
<accession>A0ABR0AFW3</accession>
<reference evidence="1 2" key="1">
    <citation type="journal article" date="2023" name="Nucleic Acids Res.">
        <title>The hologenome of Daphnia magna reveals possible DNA methylation and microbiome-mediated evolution of the host genome.</title>
        <authorList>
            <person name="Chaturvedi A."/>
            <person name="Li X."/>
            <person name="Dhandapani V."/>
            <person name="Marshall H."/>
            <person name="Kissane S."/>
            <person name="Cuenca-Cambronero M."/>
            <person name="Asole G."/>
            <person name="Calvet F."/>
            <person name="Ruiz-Romero M."/>
            <person name="Marangio P."/>
            <person name="Guigo R."/>
            <person name="Rago D."/>
            <person name="Mirbahai L."/>
            <person name="Eastwood N."/>
            <person name="Colbourne J.K."/>
            <person name="Zhou J."/>
            <person name="Mallon E."/>
            <person name="Orsini L."/>
        </authorList>
    </citation>
    <scope>NUCLEOTIDE SEQUENCE [LARGE SCALE GENOMIC DNA]</scope>
    <source>
        <strain evidence="1">LRV0_1</strain>
    </source>
</reference>
<dbReference type="Proteomes" id="UP001234178">
    <property type="component" value="Unassembled WGS sequence"/>
</dbReference>
<sequence>MKTTRPVAIKTPRWEREGVREEEQGGWMNRFTQRVKGADPRIWPQPLLGMAVYAKKEEKEGGVSPPQSQDPLRDFVLYLKLSIIFVSTTFET</sequence>
<dbReference type="EMBL" id="JAOYFB010000037">
    <property type="protein sequence ID" value="KAK4023878.1"/>
    <property type="molecule type" value="Genomic_DNA"/>
</dbReference>